<keyword evidence="1" id="KW-0614">Plasmid</keyword>
<dbReference type="OrthoDB" id="3115834at2"/>
<dbReference type="RefSeq" id="WP_012166819.1">
    <property type="nucleotide sequence ID" value="NC_009926.1"/>
</dbReference>
<sequence>MKKQVWNLLQQGRGIMQLQPLGCLSSRSKSLCLGCEAGQYYECQSCGYLQPYCKGADDDYFEICDDCWGIAEKMHEAIGMPMEAER</sequence>
<dbReference type="EMBL" id="CP000838">
    <property type="protein sequence ID" value="ABW31445.1"/>
    <property type="molecule type" value="Genomic_DNA"/>
</dbReference>
<dbReference type="AlphaFoldDB" id="A8ZKX7"/>
<proteinExistence type="predicted"/>
<gene>
    <name evidence="1" type="ordered locus">AM1_A0327</name>
</gene>
<organism evidence="1 2">
    <name type="scientific">Acaryochloris marina (strain MBIC 11017)</name>
    <dbReference type="NCBI Taxonomy" id="329726"/>
    <lineage>
        <taxon>Bacteria</taxon>
        <taxon>Bacillati</taxon>
        <taxon>Cyanobacteriota</taxon>
        <taxon>Cyanophyceae</taxon>
        <taxon>Acaryochloridales</taxon>
        <taxon>Acaryochloridaceae</taxon>
        <taxon>Acaryochloris</taxon>
    </lineage>
</organism>
<accession>A8ZKX7</accession>
<dbReference type="Proteomes" id="UP000000268">
    <property type="component" value="Plasmid pREB1"/>
</dbReference>
<geneLocation type="plasmid" evidence="1 2">
    <name>pREB1</name>
</geneLocation>
<name>A8ZKX7_ACAM1</name>
<dbReference type="HOGENOM" id="CLU_2490647_0_0_3"/>
<reference evidence="1 2" key="1">
    <citation type="journal article" date="2008" name="Proc. Natl. Acad. Sci. U.S.A.">
        <title>Niche adaptation and genome expansion in the chlorophyll d-producing cyanobacterium Acaryochloris marina.</title>
        <authorList>
            <person name="Swingley W.D."/>
            <person name="Chen M."/>
            <person name="Cheung P.C."/>
            <person name="Conrad A.L."/>
            <person name="Dejesa L.C."/>
            <person name="Hao J."/>
            <person name="Honchak B.M."/>
            <person name="Karbach L.E."/>
            <person name="Kurdoglu A."/>
            <person name="Lahiri S."/>
            <person name="Mastrian S.D."/>
            <person name="Miyashita H."/>
            <person name="Page L."/>
            <person name="Ramakrishna P."/>
            <person name="Satoh S."/>
            <person name="Sattley W.M."/>
            <person name="Shimada Y."/>
            <person name="Taylor H.L."/>
            <person name="Tomo T."/>
            <person name="Tsuchiya T."/>
            <person name="Wang Z.T."/>
            <person name="Raymond J."/>
            <person name="Mimuro M."/>
            <person name="Blankenship R.E."/>
            <person name="Touchman J.W."/>
        </authorList>
    </citation>
    <scope>NUCLEOTIDE SEQUENCE [LARGE SCALE GENOMIC DNA]</scope>
    <source>
        <strain evidence="2">MBIC 11017</strain>
        <plasmid evidence="2">Plasmid pREB1</plasmid>
    </source>
</reference>
<evidence type="ECO:0000313" key="2">
    <source>
        <dbReference type="Proteomes" id="UP000000268"/>
    </source>
</evidence>
<keyword evidence="2" id="KW-1185">Reference proteome</keyword>
<protein>
    <submittedName>
        <fullName evidence="1">Uncharacterized protein</fullName>
    </submittedName>
</protein>
<evidence type="ECO:0000313" key="1">
    <source>
        <dbReference type="EMBL" id="ABW31445.1"/>
    </source>
</evidence>
<dbReference type="KEGG" id="amr:AM1_A0327"/>